<name>A0A4C1ZUQ6_EUMVA</name>
<feature type="region of interest" description="Disordered" evidence="1">
    <location>
        <begin position="74"/>
        <end position="104"/>
    </location>
</feature>
<organism evidence="2 3">
    <name type="scientific">Eumeta variegata</name>
    <name type="common">Bagworm moth</name>
    <name type="synonym">Eumeta japonica</name>
    <dbReference type="NCBI Taxonomy" id="151549"/>
    <lineage>
        <taxon>Eukaryota</taxon>
        <taxon>Metazoa</taxon>
        <taxon>Ecdysozoa</taxon>
        <taxon>Arthropoda</taxon>
        <taxon>Hexapoda</taxon>
        <taxon>Insecta</taxon>
        <taxon>Pterygota</taxon>
        <taxon>Neoptera</taxon>
        <taxon>Endopterygota</taxon>
        <taxon>Lepidoptera</taxon>
        <taxon>Glossata</taxon>
        <taxon>Ditrysia</taxon>
        <taxon>Tineoidea</taxon>
        <taxon>Psychidae</taxon>
        <taxon>Oiketicinae</taxon>
        <taxon>Eumeta</taxon>
    </lineage>
</organism>
<feature type="compositionally biased region" description="Basic and acidic residues" evidence="1">
    <location>
        <begin position="33"/>
        <end position="51"/>
    </location>
</feature>
<sequence length="146" mass="15941">MRTGARQHDEGKNREALPSTTARCRERRKRERNARGPDAARRLSVGSDKKKLVRSKDAIPAGCKRMKASDKINDGASKAAAGATEAVQDDTQKQMQGGHGSNAPPGVNYCLINQNELRPGLAGRLVYDLPLTQKLDLPLIRLCHMA</sequence>
<reference evidence="2 3" key="1">
    <citation type="journal article" date="2019" name="Commun. Biol.">
        <title>The bagworm genome reveals a unique fibroin gene that provides high tensile strength.</title>
        <authorList>
            <person name="Kono N."/>
            <person name="Nakamura H."/>
            <person name="Ohtoshi R."/>
            <person name="Tomita M."/>
            <person name="Numata K."/>
            <person name="Arakawa K."/>
        </authorList>
    </citation>
    <scope>NUCLEOTIDE SEQUENCE [LARGE SCALE GENOMIC DNA]</scope>
</reference>
<dbReference type="Proteomes" id="UP000299102">
    <property type="component" value="Unassembled WGS sequence"/>
</dbReference>
<evidence type="ECO:0000313" key="3">
    <source>
        <dbReference type="Proteomes" id="UP000299102"/>
    </source>
</evidence>
<dbReference type="EMBL" id="BGZK01002169">
    <property type="protein sequence ID" value="GBP91428.1"/>
    <property type="molecule type" value="Genomic_DNA"/>
</dbReference>
<feature type="compositionally biased region" description="Low complexity" evidence="1">
    <location>
        <begin position="76"/>
        <end position="86"/>
    </location>
</feature>
<keyword evidence="3" id="KW-1185">Reference proteome</keyword>
<protein>
    <submittedName>
        <fullName evidence="2">Uncharacterized protein</fullName>
    </submittedName>
</protein>
<evidence type="ECO:0000313" key="2">
    <source>
        <dbReference type="EMBL" id="GBP91428.1"/>
    </source>
</evidence>
<comment type="caution">
    <text evidence="2">The sequence shown here is derived from an EMBL/GenBank/DDBJ whole genome shotgun (WGS) entry which is preliminary data.</text>
</comment>
<gene>
    <name evidence="2" type="ORF">EVAR_36625_1</name>
</gene>
<accession>A0A4C1ZUQ6</accession>
<dbReference type="AlphaFoldDB" id="A0A4C1ZUQ6"/>
<feature type="compositionally biased region" description="Basic and acidic residues" evidence="1">
    <location>
        <begin position="1"/>
        <end position="15"/>
    </location>
</feature>
<evidence type="ECO:0000256" key="1">
    <source>
        <dbReference type="SAM" id="MobiDB-lite"/>
    </source>
</evidence>
<proteinExistence type="predicted"/>
<feature type="region of interest" description="Disordered" evidence="1">
    <location>
        <begin position="1"/>
        <end position="51"/>
    </location>
</feature>